<feature type="compositionally biased region" description="Polar residues" evidence="1">
    <location>
        <begin position="81"/>
        <end position="93"/>
    </location>
</feature>
<dbReference type="HOGENOM" id="CLU_1157690_0_0_1"/>
<feature type="region of interest" description="Disordered" evidence="1">
    <location>
        <begin position="81"/>
        <end position="240"/>
    </location>
</feature>
<feature type="compositionally biased region" description="Basic and acidic residues" evidence="1">
    <location>
        <begin position="102"/>
        <end position="111"/>
    </location>
</feature>
<dbReference type="AlphaFoldDB" id="E9J6C3"/>
<feature type="compositionally biased region" description="Polar residues" evidence="1">
    <location>
        <begin position="125"/>
        <end position="138"/>
    </location>
</feature>
<protein>
    <submittedName>
        <fullName evidence="2">Uncharacterized protein</fullName>
    </submittedName>
</protein>
<accession>E9J6C3</accession>
<evidence type="ECO:0000313" key="2">
    <source>
        <dbReference type="EMBL" id="EFZ11628.1"/>
    </source>
</evidence>
<dbReference type="EMBL" id="GL768244">
    <property type="protein sequence ID" value="EFZ11628.1"/>
    <property type="molecule type" value="Genomic_DNA"/>
</dbReference>
<feature type="compositionally biased region" description="Polar residues" evidence="1">
    <location>
        <begin position="165"/>
        <end position="182"/>
    </location>
</feature>
<feature type="compositionally biased region" description="Basic and acidic residues" evidence="1">
    <location>
        <begin position="139"/>
        <end position="151"/>
    </location>
</feature>
<gene>
    <name evidence="2" type="ORF">SINV_03735</name>
</gene>
<reference evidence="2" key="1">
    <citation type="journal article" date="2011" name="Proc. Natl. Acad. Sci. U.S.A.">
        <title>The genome of the fire ant Solenopsis invicta.</title>
        <authorList>
            <person name="Wurm Y."/>
            <person name="Wang J."/>
            <person name="Riba-Grognuz O."/>
            <person name="Corona M."/>
            <person name="Nygaard S."/>
            <person name="Hunt B.G."/>
            <person name="Ingram K.K."/>
            <person name="Falquet L."/>
            <person name="Nipitwattanaphon M."/>
            <person name="Gotzek D."/>
            <person name="Dijkstra M.B."/>
            <person name="Oettler J."/>
            <person name="Comtesse F."/>
            <person name="Shih C.J."/>
            <person name="Wu W.J."/>
            <person name="Yang C.C."/>
            <person name="Thomas J."/>
            <person name="Beaudoing E."/>
            <person name="Pradervand S."/>
            <person name="Flegel V."/>
            <person name="Cook E.D."/>
            <person name="Fabbretti R."/>
            <person name="Stockinger H."/>
            <person name="Long L."/>
            <person name="Farmerie W.G."/>
            <person name="Oakey J."/>
            <person name="Boomsma J.J."/>
            <person name="Pamilo P."/>
            <person name="Yi S.V."/>
            <person name="Heinze J."/>
            <person name="Goodisman M.A."/>
            <person name="Farinelli L."/>
            <person name="Harshman K."/>
            <person name="Hulo N."/>
            <person name="Cerutti L."/>
            <person name="Xenarios I."/>
            <person name="Shoemaker D."/>
            <person name="Keller L."/>
        </authorList>
    </citation>
    <scope>NUCLEOTIDE SEQUENCE [LARGE SCALE GENOMIC DNA]</scope>
</reference>
<sequence length="240" mass="27667">MLITKQSQIMARVKNVTHNKTRPATKLNDSIQLEYTKVYRDKQKKFVKLDIHEINRRALKYKMLKKSYKDQQFNSNIHANDQLSTSTSCDNSIDTTTTYDNNTKDKVEPKSNGEPARPLRHVSLNDPNGTRSDNNSKLSDTRTIDSEDKRKFYNINAESKDDANHIQSDAESNKANNNQSEDYANDDSDKLRTSESSDINKLSDLDSVLESNHENKEAYKNEREHSKSAETQKYQAKKRT</sequence>
<feature type="compositionally biased region" description="Basic and acidic residues" evidence="1">
    <location>
        <begin position="211"/>
        <end position="230"/>
    </location>
</feature>
<evidence type="ECO:0000256" key="1">
    <source>
        <dbReference type="SAM" id="MobiDB-lite"/>
    </source>
</evidence>
<proteinExistence type="predicted"/>
<feature type="non-terminal residue" evidence="2">
    <location>
        <position position="240"/>
    </location>
</feature>
<organism>
    <name type="scientific">Solenopsis invicta</name>
    <name type="common">Red imported fire ant</name>
    <name type="synonym">Solenopsis wagneri</name>
    <dbReference type="NCBI Taxonomy" id="13686"/>
    <lineage>
        <taxon>Eukaryota</taxon>
        <taxon>Metazoa</taxon>
        <taxon>Ecdysozoa</taxon>
        <taxon>Arthropoda</taxon>
        <taxon>Hexapoda</taxon>
        <taxon>Insecta</taxon>
        <taxon>Pterygota</taxon>
        <taxon>Neoptera</taxon>
        <taxon>Endopterygota</taxon>
        <taxon>Hymenoptera</taxon>
        <taxon>Apocrita</taxon>
        <taxon>Aculeata</taxon>
        <taxon>Formicoidea</taxon>
        <taxon>Formicidae</taxon>
        <taxon>Myrmicinae</taxon>
        <taxon>Solenopsis</taxon>
    </lineage>
</organism>
<name>E9J6C3_SOLIN</name>